<dbReference type="HOGENOM" id="CLU_729379_0_0_14"/>
<keyword evidence="3" id="KW-1185">Reference proteome</keyword>
<evidence type="ECO:0000313" key="3">
    <source>
        <dbReference type="Proteomes" id="UP000019267"/>
    </source>
</evidence>
<dbReference type="RefSeq" id="WP_025363324.1">
    <property type="nucleotide sequence ID" value="NZ_CP006681.1"/>
</dbReference>
<dbReference type="PROSITE" id="PS51257">
    <property type="entry name" value="PROKAR_LIPOPROTEIN"/>
    <property type="match status" value="1"/>
</dbReference>
<dbReference type="Proteomes" id="UP000019267">
    <property type="component" value="Chromosome"/>
</dbReference>
<dbReference type="STRING" id="1276246.SCULI_v1c07540"/>
<organism evidence="2 3">
    <name type="scientific">Spiroplasma culicicola AES-1</name>
    <dbReference type="NCBI Taxonomy" id="1276246"/>
    <lineage>
        <taxon>Bacteria</taxon>
        <taxon>Bacillati</taxon>
        <taxon>Mycoplasmatota</taxon>
        <taxon>Mollicutes</taxon>
        <taxon>Entomoplasmatales</taxon>
        <taxon>Spiroplasmataceae</taxon>
        <taxon>Spiroplasma</taxon>
    </lineage>
</organism>
<dbReference type="KEGG" id="scq:SCULI_v1c07540"/>
<gene>
    <name evidence="2" type="ORF">SCULI_v1c07540</name>
</gene>
<dbReference type="InterPro" id="IPR054816">
    <property type="entry name" value="Lipoprotein_mollicutes-type_CS"/>
</dbReference>
<evidence type="ECO:0000313" key="2">
    <source>
        <dbReference type="EMBL" id="AHI53095.1"/>
    </source>
</evidence>
<proteinExistence type="predicted"/>
<dbReference type="EMBL" id="CP006681">
    <property type="protein sequence ID" value="AHI53095.1"/>
    <property type="molecule type" value="Genomic_DNA"/>
</dbReference>
<dbReference type="PATRIC" id="fig|1276246.3.peg.752"/>
<protein>
    <recommendedName>
        <fullName evidence="4">Lipoprotein</fullName>
    </recommendedName>
</protein>
<evidence type="ECO:0000256" key="1">
    <source>
        <dbReference type="SAM" id="SignalP"/>
    </source>
</evidence>
<keyword evidence="1" id="KW-0732">Signal</keyword>
<dbReference type="NCBIfam" id="NF038029">
    <property type="entry name" value="LP_plasma"/>
    <property type="match status" value="1"/>
</dbReference>
<name>W6A878_9MOLU</name>
<sequence>MKKILSILSSIGLSASMATTVIACTKHPGKIPPKVYVPQLLPENFEWNFNSNGAITNEIILEEMQKYLIFTNEDSNYQLTFGDNINNIIPRHSNDVLVLIELNNITNPFVINYSVTGYRTKDSGSFNIDNGNSYRDSFIKIKWAFNNQELDSIANFTLENNDFNNNKDYQEFIWDQLSSLLIKTFYKLDNISLNFDNFKDMYNILFVDDLNNLFYNNDFNNSIKYSEYGKTIEILFISSKNDEPSFEQYINISLKNELLMNYRFNVSNLQKDISFPDISVSNFEEVKNLGEGNLESQIEIYKQVSQKVGIDLVSNSFYKTVYFYDDSEHKELIDNLPKYWNNMQAGTKEELLMILDFDRSDRNYLFKGQLENKILISKI</sequence>
<reference evidence="2 3" key="1">
    <citation type="journal article" date="2014" name="Genome Biol. Evol.">
        <title>Molecular evolution of the substrate utilization strategies and putative virulence factors in mosquito-associated Spiroplasma species.</title>
        <authorList>
            <person name="Chang T.H."/>
            <person name="Lo W.S."/>
            <person name="Ku C."/>
            <person name="Chen L.L."/>
            <person name="Kuo C.H."/>
        </authorList>
    </citation>
    <scope>NUCLEOTIDE SEQUENCE [LARGE SCALE GENOMIC DNA]</scope>
    <source>
        <strain evidence="2">AES-1</strain>
    </source>
</reference>
<feature type="chain" id="PRO_5004876993" description="Lipoprotein" evidence="1">
    <location>
        <begin position="24"/>
        <end position="379"/>
    </location>
</feature>
<evidence type="ECO:0008006" key="4">
    <source>
        <dbReference type="Google" id="ProtNLM"/>
    </source>
</evidence>
<dbReference type="AlphaFoldDB" id="W6A878"/>
<accession>W6A878</accession>
<feature type="signal peptide" evidence="1">
    <location>
        <begin position="1"/>
        <end position="23"/>
    </location>
</feature>